<comment type="caution">
    <text evidence="1">The sequence shown here is derived from an EMBL/GenBank/DDBJ whole genome shotgun (WGS) entry which is preliminary data.</text>
</comment>
<keyword evidence="2" id="KW-1185">Reference proteome</keyword>
<evidence type="ECO:0000313" key="1">
    <source>
        <dbReference type="EMBL" id="KJK46338.1"/>
    </source>
</evidence>
<dbReference type="STRING" id="68170.GCA_000974445_01214"/>
<dbReference type="Proteomes" id="UP000033393">
    <property type="component" value="Unassembled WGS sequence"/>
</dbReference>
<dbReference type="PATRIC" id="fig|68170.10.peg.5997"/>
<dbReference type="EMBL" id="JYJG01000172">
    <property type="protein sequence ID" value="KJK46338.1"/>
    <property type="molecule type" value="Genomic_DNA"/>
</dbReference>
<evidence type="ECO:0008006" key="3">
    <source>
        <dbReference type="Google" id="ProtNLM"/>
    </source>
</evidence>
<evidence type="ECO:0000313" key="2">
    <source>
        <dbReference type="Proteomes" id="UP000033393"/>
    </source>
</evidence>
<name>A0A0F0GY19_LENAE</name>
<dbReference type="AlphaFoldDB" id="A0A0F0GY19"/>
<gene>
    <name evidence="1" type="ORF">UK23_23765</name>
</gene>
<protein>
    <recommendedName>
        <fullName evidence="3">Phospholipase C</fullName>
    </recommendedName>
</protein>
<reference evidence="1 2" key="1">
    <citation type="submission" date="2015-02" db="EMBL/GenBank/DDBJ databases">
        <authorList>
            <person name="Ju K.-S."/>
            <person name="Doroghazi J.R."/>
            <person name="Metcalf W."/>
        </authorList>
    </citation>
    <scope>NUCLEOTIDE SEQUENCE [LARGE SCALE GENOMIC DNA]</scope>
    <source>
        <strain evidence="1 2">NRRL B-16140</strain>
    </source>
</reference>
<organism evidence="1 2">
    <name type="scientific">Lentzea aerocolonigenes</name>
    <name type="common">Lechevalieria aerocolonigenes</name>
    <name type="synonym">Saccharothrix aerocolonigenes</name>
    <dbReference type="NCBI Taxonomy" id="68170"/>
    <lineage>
        <taxon>Bacteria</taxon>
        <taxon>Bacillati</taxon>
        <taxon>Actinomycetota</taxon>
        <taxon>Actinomycetes</taxon>
        <taxon>Pseudonocardiales</taxon>
        <taxon>Pseudonocardiaceae</taxon>
        <taxon>Lentzea</taxon>
    </lineage>
</organism>
<sequence length="62" mass="6443">MAAVAAAGAGTLLPPSVYAALAREPRTGGLRAIKHVVLLMQENRSFVKFAHPVNAYPLVSAA</sequence>
<proteinExistence type="predicted"/>
<accession>A0A0F0GY19</accession>